<sequence>MFMKTQIFAHRGYPVKFPENSLQGFKYAIDHGADGLEFDVHLTKDDVPVIMHDEKIDRTTKGHGKIHDFTYEQLKKYPLANGETIPLLKDFLNLVGHHKIHLNLEFKTNQIHYKGIEKIVMDMVNDHNLRYPVIYSSFYLQSLKIAQKLDPSQIYCFLTDKRFKDPKAFIKKEHLSALHPGYYAKGIEDMERIYTIDNPQTMKKLFKRHVRGIFTNDFVTAMKIRDEIQK</sequence>
<dbReference type="EMBL" id="CP034726">
    <property type="protein sequence ID" value="QBP18275.1"/>
    <property type="molecule type" value="Genomic_DNA"/>
</dbReference>
<evidence type="ECO:0000313" key="2">
    <source>
        <dbReference type="EMBL" id="QBP18275.1"/>
    </source>
</evidence>
<feature type="domain" description="GP-PDE" evidence="1">
    <location>
        <begin position="5"/>
        <end position="225"/>
    </location>
</feature>
<evidence type="ECO:0000259" key="1">
    <source>
        <dbReference type="PROSITE" id="PS51704"/>
    </source>
</evidence>
<proteinExistence type="predicted"/>
<dbReference type="PANTHER" id="PTHR46211:SF1">
    <property type="entry name" value="GLYCEROPHOSPHODIESTER PHOSPHODIESTERASE, CYTOPLASMIC"/>
    <property type="match status" value="1"/>
</dbReference>
<dbReference type="PANTHER" id="PTHR46211">
    <property type="entry name" value="GLYCEROPHOSPHORYL DIESTER PHOSPHODIESTERASE"/>
    <property type="match status" value="1"/>
</dbReference>
<dbReference type="Gene3D" id="3.20.20.190">
    <property type="entry name" value="Phosphatidylinositol (PI) phosphodiesterase"/>
    <property type="match status" value="1"/>
</dbReference>
<reference evidence="3" key="1">
    <citation type="submission" date="2018-12" db="EMBL/GenBank/DDBJ databases">
        <title>A new species of lactobacillus.</title>
        <authorList>
            <person name="Jian Y."/>
            <person name="Xin L."/>
            <person name="Hong Z.J."/>
            <person name="Ming L.Z."/>
            <person name="Hong X.Z."/>
        </authorList>
    </citation>
    <scope>NUCLEOTIDE SEQUENCE [LARGE SCALE GENOMIC DNA]</scope>
    <source>
        <strain evidence="3">HSLZ-75</strain>
    </source>
</reference>
<dbReference type="GO" id="GO:0008081">
    <property type="term" value="F:phosphoric diester hydrolase activity"/>
    <property type="evidence" value="ECO:0007669"/>
    <property type="project" value="InterPro"/>
</dbReference>
<dbReference type="GO" id="GO:0006629">
    <property type="term" value="P:lipid metabolic process"/>
    <property type="evidence" value="ECO:0007669"/>
    <property type="project" value="InterPro"/>
</dbReference>
<keyword evidence="3" id="KW-1185">Reference proteome</keyword>
<dbReference type="Pfam" id="PF03009">
    <property type="entry name" value="GDPD"/>
    <property type="match status" value="1"/>
</dbReference>
<dbReference type="Proteomes" id="UP000294321">
    <property type="component" value="Chromosome"/>
</dbReference>
<dbReference type="OrthoDB" id="384721at2"/>
<protein>
    <submittedName>
        <fullName evidence="2">Glycerophosphodiester phosphodiesterase</fullName>
    </submittedName>
</protein>
<organism evidence="2 3">
    <name type="scientific">Acetilactobacillus jinshanensis</name>
    <dbReference type="NCBI Taxonomy" id="1720083"/>
    <lineage>
        <taxon>Bacteria</taxon>
        <taxon>Bacillati</taxon>
        <taxon>Bacillota</taxon>
        <taxon>Bacilli</taxon>
        <taxon>Lactobacillales</taxon>
        <taxon>Lactobacillaceae</taxon>
        <taxon>Acetilactobacillus</taxon>
    </lineage>
</organism>
<dbReference type="PROSITE" id="PS51704">
    <property type="entry name" value="GP_PDE"/>
    <property type="match status" value="1"/>
</dbReference>
<dbReference type="InterPro" id="IPR030395">
    <property type="entry name" value="GP_PDE_dom"/>
</dbReference>
<dbReference type="SUPFAM" id="SSF51695">
    <property type="entry name" value="PLC-like phosphodiesterases"/>
    <property type="match status" value="1"/>
</dbReference>
<name>A0A4P6ZKH5_9LACO</name>
<accession>A0A4P6ZKH5</accession>
<dbReference type="InterPro" id="IPR017946">
    <property type="entry name" value="PLC-like_Pdiesterase_TIM-brl"/>
</dbReference>
<evidence type="ECO:0000313" key="3">
    <source>
        <dbReference type="Proteomes" id="UP000294321"/>
    </source>
</evidence>
<gene>
    <name evidence="2" type="ORF">ELX58_03795</name>
</gene>
<dbReference type="KEGG" id="lji:ELX58_03795"/>
<dbReference type="AlphaFoldDB" id="A0A4P6ZKH5"/>